<organism evidence="2 3">
    <name type="scientific">Clostridium botulinum (strain Okra / Type B1)</name>
    <dbReference type="NCBI Taxonomy" id="498213"/>
    <lineage>
        <taxon>Bacteria</taxon>
        <taxon>Bacillati</taxon>
        <taxon>Bacillota</taxon>
        <taxon>Clostridia</taxon>
        <taxon>Eubacteriales</taxon>
        <taxon>Clostridiaceae</taxon>
        <taxon>Clostridium</taxon>
    </lineage>
</organism>
<feature type="transmembrane region" description="Helical" evidence="1">
    <location>
        <begin position="36"/>
        <end position="55"/>
    </location>
</feature>
<dbReference type="RefSeq" id="WP_004451783.1">
    <property type="nucleotide sequence ID" value="NC_010379.1"/>
</dbReference>
<keyword evidence="1" id="KW-0812">Transmembrane</keyword>
<gene>
    <name evidence="2" type="ordered locus">CLD_A0170</name>
</gene>
<keyword evidence="1" id="KW-1133">Transmembrane helix</keyword>
<evidence type="ECO:0000313" key="3">
    <source>
        <dbReference type="Proteomes" id="UP000008541"/>
    </source>
</evidence>
<proteinExistence type="predicted"/>
<name>B1INZ7_CLOBK</name>
<dbReference type="KEGG" id="cbb:CLD_A0170"/>
<dbReference type="Proteomes" id="UP000008541">
    <property type="component" value="Plasmid pCLD"/>
</dbReference>
<dbReference type="HOGENOM" id="CLU_2988468_0_0_9"/>
<keyword evidence="1" id="KW-0472">Membrane</keyword>
<dbReference type="EMBL" id="CP000940">
    <property type="protein sequence ID" value="ACA47029.1"/>
    <property type="molecule type" value="Genomic_DNA"/>
</dbReference>
<sequence length="56" mass="6653">MLYIIPIILLILTAYYYKKYDIPKIDLARVKTVKDIRYFLTIATIFSTISTMTYII</sequence>
<keyword evidence="2" id="KW-0614">Plasmid</keyword>
<protein>
    <submittedName>
        <fullName evidence="2">Uncharacterized protein</fullName>
    </submittedName>
</protein>
<dbReference type="AlphaFoldDB" id="B1INZ7"/>
<geneLocation type="plasmid" evidence="2 3">
    <name>pCLD</name>
</geneLocation>
<accession>B1INZ7</accession>
<evidence type="ECO:0000256" key="1">
    <source>
        <dbReference type="SAM" id="Phobius"/>
    </source>
</evidence>
<reference evidence="2 3" key="1">
    <citation type="journal article" date="2007" name="PLoS ONE">
        <title>Analysis of the neurotoxin complex genes in Clostridium botulinum A1-A4 and B1 strains: BoNT/A3, /Ba4 and /B1 clusters are located within plasmids.</title>
        <authorList>
            <person name="Smith T.J."/>
            <person name="Hill K.K."/>
            <person name="Foley B.T."/>
            <person name="Detter J.C."/>
            <person name="Munk A.C."/>
            <person name="Bruce D.C."/>
            <person name="Doggett N.A."/>
            <person name="Smith L.A."/>
            <person name="Marks J.D."/>
            <person name="Xie G."/>
            <person name="Brettin T.S."/>
        </authorList>
    </citation>
    <scope>NUCLEOTIDE SEQUENCE [LARGE SCALE GENOMIC DNA]</scope>
    <source>
        <strain evidence="3">Okra / Type B1</strain>
        <plasmid evidence="2 3">pCLD</plasmid>
    </source>
</reference>
<evidence type="ECO:0000313" key="2">
    <source>
        <dbReference type="EMBL" id="ACA47029.1"/>
    </source>
</evidence>